<comment type="caution">
    <text evidence="5">The sequence shown here is derived from an EMBL/GenBank/DDBJ whole genome shotgun (WGS) entry which is preliminary data.</text>
</comment>
<dbReference type="InterPro" id="IPR013083">
    <property type="entry name" value="Znf_RING/FYVE/PHD"/>
</dbReference>
<organism evidence="5 6">
    <name type="scientific">Manihot esculenta</name>
    <name type="common">Cassava</name>
    <name type="synonym">Jatropha manihot</name>
    <dbReference type="NCBI Taxonomy" id="3983"/>
    <lineage>
        <taxon>Eukaryota</taxon>
        <taxon>Viridiplantae</taxon>
        <taxon>Streptophyta</taxon>
        <taxon>Embryophyta</taxon>
        <taxon>Tracheophyta</taxon>
        <taxon>Spermatophyta</taxon>
        <taxon>Magnoliopsida</taxon>
        <taxon>eudicotyledons</taxon>
        <taxon>Gunneridae</taxon>
        <taxon>Pentapetalae</taxon>
        <taxon>rosids</taxon>
        <taxon>fabids</taxon>
        <taxon>Malpighiales</taxon>
        <taxon>Euphorbiaceae</taxon>
        <taxon>Crotonoideae</taxon>
        <taxon>Manihoteae</taxon>
        <taxon>Manihot</taxon>
    </lineage>
</organism>
<dbReference type="Pfam" id="PF13639">
    <property type="entry name" value="zf-RING_2"/>
    <property type="match status" value="1"/>
</dbReference>
<dbReference type="InterPro" id="IPR053070">
    <property type="entry name" value="RING-type_E3_ubiquitin-ligase"/>
</dbReference>
<keyword evidence="3" id="KW-0472">Membrane</keyword>
<feature type="compositionally biased region" description="Polar residues" evidence="2">
    <location>
        <begin position="171"/>
        <end position="197"/>
    </location>
</feature>
<name>A0A2C9VT19_MANES</name>
<dbReference type="PROSITE" id="PS50089">
    <property type="entry name" value="ZF_RING_2"/>
    <property type="match status" value="1"/>
</dbReference>
<dbReference type="PANTHER" id="PTHR47035">
    <property type="entry name" value="OS11G0150450 PROTEIN"/>
    <property type="match status" value="1"/>
</dbReference>
<feature type="region of interest" description="Disordered" evidence="2">
    <location>
        <begin position="146"/>
        <end position="197"/>
    </location>
</feature>
<evidence type="ECO:0000313" key="6">
    <source>
        <dbReference type="Proteomes" id="UP000091857"/>
    </source>
</evidence>
<dbReference type="CDD" id="cd16461">
    <property type="entry name" value="RING-H2_EL5-like"/>
    <property type="match status" value="1"/>
</dbReference>
<dbReference type="Proteomes" id="UP000091857">
    <property type="component" value="Chromosome 5"/>
</dbReference>
<gene>
    <name evidence="5" type="ORF">MANES_05G040100v8</name>
</gene>
<keyword evidence="1" id="KW-0863">Zinc-finger</keyword>
<dbReference type="SMART" id="SM00184">
    <property type="entry name" value="RING"/>
    <property type="match status" value="1"/>
</dbReference>
<keyword evidence="3" id="KW-0812">Transmembrane</keyword>
<evidence type="ECO:0000256" key="1">
    <source>
        <dbReference type="PROSITE-ProRule" id="PRU00175"/>
    </source>
</evidence>
<dbReference type="Gramene" id="Manes.05G040100.1.v8.1">
    <property type="protein sequence ID" value="Manes.05G040100.1.v8.1.CDS"/>
    <property type="gene ID" value="Manes.05G040100.v8.1"/>
</dbReference>
<dbReference type="SUPFAM" id="SSF57850">
    <property type="entry name" value="RING/U-box"/>
    <property type="match status" value="1"/>
</dbReference>
<keyword evidence="3" id="KW-1133">Transmembrane helix</keyword>
<keyword evidence="1" id="KW-0479">Metal-binding</keyword>
<dbReference type="AlphaFoldDB" id="A0A2C9VT19"/>
<dbReference type="InterPro" id="IPR001841">
    <property type="entry name" value="Znf_RING"/>
</dbReference>
<dbReference type="SMART" id="SM01197">
    <property type="entry name" value="FANCL_C"/>
    <property type="match status" value="1"/>
</dbReference>
<dbReference type="OMA" id="CIDLWIR"/>
<dbReference type="PANTHER" id="PTHR47035:SF4">
    <property type="entry name" value="OS02G0676500 PROTEIN"/>
    <property type="match status" value="1"/>
</dbReference>
<proteinExistence type="predicted"/>
<evidence type="ECO:0000259" key="4">
    <source>
        <dbReference type="PROSITE" id="PS50089"/>
    </source>
</evidence>
<keyword evidence="1" id="KW-0862">Zinc</keyword>
<accession>A0A2C9VT19</accession>
<dbReference type="OrthoDB" id="8062037at2759"/>
<feature type="transmembrane region" description="Helical" evidence="3">
    <location>
        <begin position="6"/>
        <end position="26"/>
    </location>
</feature>
<keyword evidence="6" id="KW-1185">Reference proteome</keyword>
<evidence type="ECO:0000313" key="5">
    <source>
        <dbReference type="EMBL" id="OAY49236.1"/>
    </source>
</evidence>
<protein>
    <recommendedName>
        <fullName evidence="4">RING-type domain-containing protein</fullName>
    </recommendedName>
</protein>
<feature type="domain" description="RING-type" evidence="4">
    <location>
        <begin position="83"/>
        <end position="125"/>
    </location>
</feature>
<evidence type="ECO:0000256" key="3">
    <source>
        <dbReference type="SAM" id="Phobius"/>
    </source>
</evidence>
<dbReference type="Gene3D" id="3.30.40.10">
    <property type="entry name" value="Zinc/RING finger domain, C3HC4 (zinc finger)"/>
    <property type="match status" value="1"/>
</dbReference>
<evidence type="ECO:0000256" key="2">
    <source>
        <dbReference type="SAM" id="MobiDB-lite"/>
    </source>
</evidence>
<dbReference type="GO" id="GO:0008270">
    <property type="term" value="F:zinc ion binding"/>
    <property type="evidence" value="ECO:0007669"/>
    <property type="project" value="UniProtKB-KW"/>
</dbReference>
<dbReference type="EMBL" id="CM004391">
    <property type="protein sequence ID" value="OAY49236.1"/>
    <property type="molecule type" value="Genomic_DNA"/>
</dbReference>
<reference evidence="6" key="1">
    <citation type="journal article" date="2016" name="Nat. Biotechnol.">
        <title>Sequencing wild and cultivated cassava and related species reveals extensive interspecific hybridization and genetic diversity.</title>
        <authorList>
            <person name="Bredeson J.V."/>
            <person name="Lyons J.B."/>
            <person name="Prochnik S.E."/>
            <person name="Wu G.A."/>
            <person name="Ha C.M."/>
            <person name="Edsinger-Gonzales E."/>
            <person name="Grimwood J."/>
            <person name="Schmutz J."/>
            <person name="Rabbi I.Y."/>
            <person name="Egesi C."/>
            <person name="Nauluvula P."/>
            <person name="Lebot V."/>
            <person name="Ndunguru J."/>
            <person name="Mkamilo G."/>
            <person name="Bart R.S."/>
            <person name="Setter T.L."/>
            <person name="Gleadow R.M."/>
            <person name="Kulakow P."/>
            <person name="Ferguson M.E."/>
            <person name="Rounsley S."/>
            <person name="Rokhsar D.S."/>
        </authorList>
    </citation>
    <scope>NUCLEOTIDE SEQUENCE [LARGE SCALE GENOMIC DNA]</scope>
    <source>
        <strain evidence="6">cv. AM560-2</strain>
    </source>
</reference>
<sequence>MNLVTTIIGFGMSATFIVFVCTRIICGRLRASASRQMFEIESRNIDLEQPEHRISGLEPVLVSAIPTLKFSREAFSAVEDTQCSICLGEYQEKEVLRIMPKCGHNFHLSCIDVWLRKQSTCPVCRFPVQDSLATKRMRHATVSLVRSIDSPETSTEHSRQWLLPGSEHSEGNASHQENLNTVHGNPESAQGEPQTRD</sequence>